<reference evidence="3" key="2">
    <citation type="submission" date="2023-06" db="EMBL/GenBank/DDBJ databases">
        <authorList>
            <consortium name="Lawrence Berkeley National Laboratory"/>
            <person name="Haridas S."/>
            <person name="Hensen N."/>
            <person name="Bonometti L."/>
            <person name="Westerberg I."/>
            <person name="Brannstrom I.O."/>
            <person name="Guillou S."/>
            <person name="Cros-Aarteil S."/>
            <person name="Calhoun S."/>
            <person name="Kuo A."/>
            <person name="Mondo S."/>
            <person name="Pangilinan J."/>
            <person name="Riley R."/>
            <person name="Labutti K."/>
            <person name="Andreopoulos B."/>
            <person name="Lipzen A."/>
            <person name="Chen C."/>
            <person name="Yanf M."/>
            <person name="Daum C."/>
            <person name="Ng V."/>
            <person name="Clum A."/>
            <person name="Steindorff A."/>
            <person name="Ohm R."/>
            <person name="Martin F."/>
            <person name="Silar P."/>
            <person name="Natvig D."/>
            <person name="Lalanne C."/>
            <person name="Gautier V."/>
            <person name="Ament-Velasquez S.L."/>
            <person name="Kruys A."/>
            <person name="Hutchinson M.I."/>
            <person name="Powell A.J."/>
            <person name="Barry K."/>
            <person name="Miller A.N."/>
            <person name="Grigoriev I.V."/>
            <person name="Debuchy R."/>
            <person name="Gladieux P."/>
            <person name="Thoren M.H."/>
            <person name="Johannesson H."/>
        </authorList>
    </citation>
    <scope>NUCLEOTIDE SEQUENCE</scope>
    <source>
        <strain evidence="3">CBS 955.72</strain>
    </source>
</reference>
<comment type="caution">
    <text evidence="3">The sequence shown here is derived from an EMBL/GenBank/DDBJ whole genome shotgun (WGS) entry which is preliminary data.</text>
</comment>
<evidence type="ECO:0000313" key="4">
    <source>
        <dbReference type="Proteomes" id="UP001275084"/>
    </source>
</evidence>
<feature type="repeat" description="PPR" evidence="2">
    <location>
        <begin position="325"/>
        <end position="359"/>
    </location>
</feature>
<evidence type="ECO:0000313" key="3">
    <source>
        <dbReference type="EMBL" id="KAK3344315.1"/>
    </source>
</evidence>
<dbReference type="NCBIfam" id="TIGR00756">
    <property type="entry name" value="PPR"/>
    <property type="match status" value="1"/>
</dbReference>
<evidence type="ECO:0000256" key="1">
    <source>
        <dbReference type="ARBA" id="ARBA00022737"/>
    </source>
</evidence>
<evidence type="ECO:0000256" key="2">
    <source>
        <dbReference type="PROSITE-ProRule" id="PRU00708"/>
    </source>
</evidence>
<evidence type="ECO:0008006" key="5">
    <source>
        <dbReference type="Google" id="ProtNLM"/>
    </source>
</evidence>
<dbReference type="Proteomes" id="UP001275084">
    <property type="component" value="Unassembled WGS sequence"/>
</dbReference>
<keyword evidence="4" id="KW-1185">Reference proteome</keyword>
<proteinExistence type="predicted"/>
<dbReference type="PANTHER" id="PTHR47941">
    <property type="entry name" value="PENTATRICOPEPTIDE REPEAT-CONTAINING PROTEIN 3, MITOCHONDRIAL"/>
    <property type="match status" value="1"/>
</dbReference>
<dbReference type="AlphaFoldDB" id="A0AAJ0H9K8"/>
<dbReference type="InterPro" id="IPR002885">
    <property type="entry name" value="PPR_rpt"/>
</dbReference>
<organism evidence="3 4">
    <name type="scientific">Lasiosphaeria hispida</name>
    <dbReference type="NCBI Taxonomy" id="260671"/>
    <lineage>
        <taxon>Eukaryota</taxon>
        <taxon>Fungi</taxon>
        <taxon>Dikarya</taxon>
        <taxon>Ascomycota</taxon>
        <taxon>Pezizomycotina</taxon>
        <taxon>Sordariomycetes</taxon>
        <taxon>Sordariomycetidae</taxon>
        <taxon>Sordariales</taxon>
        <taxon>Lasiosphaeriaceae</taxon>
        <taxon>Lasiosphaeria</taxon>
    </lineage>
</organism>
<feature type="repeat" description="PPR" evidence="2">
    <location>
        <begin position="395"/>
        <end position="429"/>
    </location>
</feature>
<dbReference type="EMBL" id="JAUIQD010000007">
    <property type="protein sequence ID" value="KAK3344315.1"/>
    <property type="molecule type" value="Genomic_DNA"/>
</dbReference>
<dbReference type="Gene3D" id="1.25.40.10">
    <property type="entry name" value="Tetratricopeptide repeat domain"/>
    <property type="match status" value="1"/>
</dbReference>
<dbReference type="Pfam" id="PF01535">
    <property type="entry name" value="PPR"/>
    <property type="match status" value="2"/>
</dbReference>
<reference evidence="3" key="1">
    <citation type="journal article" date="2023" name="Mol. Phylogenet. Evol.">
        <title>Genome-scale phylogeny and comparative genomics of the fungal order Sordariales.</title>
        <authorList>
            <person name="Hensen N."/>
            <person name="Bonometti L."/>
            <person name="Westerberg I."/>
            <person name="Brannstrom I.O."/>
            <person name="Guillou S."/>
            <person name="Cros-Aarteil S."/>
            <person name="Calhoun S."/>
            <person name="Haridas S."/>
            <person name="Kuo A."/>
            <person name="Mondo S."/>
            <person name="Pangilinan J."/>
            <person name="Riley R."/>
            <person name="LaButti K."/>
            <person name="Andreopoulos B."/>
            <person name="Lipzen A."/>
            <person name="Chen C."/>
            <person name="Yan M."/>
            <person name="Daum C."/>
            <person name="Ng V."/>
            <person name="Clum A."/>
            <person name="Steindorff A."/>
            <person name="Ohm R.A."/>
            <person name="Martin F."/>
            <person name="Silar P."/>
            <person name="Natvig D.O."/>
            <person name="Lalanne C."/>
            <person name="Gautier V."/>
            <person name="Ament-Velasquez S.L."/>
            <person name="Kruys A."/>
            <person name="Hutchinson M.I."/>
            <person name="Powell A.J."/>
            <person name="Barry K."/>
            <person name="Miller A.N."/>
            <person name="Grigoriev I.V."/>
            <person name="Debuchy R."/>
            <person name="Gladieux P."/>
            <person name="Hiltunen Thoren M."/>
            <person name="Johannesson H."/>
        </authorList>
    </citation>
    <scope>NUCLEOTIDE SEQUENCE</scope>
    <source>
        <strain evidence="3">CBS 955.72</strain>
    </source>
</reference>
<gene>
    <name evidence="3" type="ORF">B0T25DRAFT_556698</name>
</gene>
<dbReference type="InterPro" id="IPR011990">
    <property type="entry name" value="TPR-like_helical_dom_sf"/>
</dbReference>
<protein>
    <recommendedName>
        <fullName evidence="5">Pentatricopeptide repeat protein</fullName>
    </recommendedName>
</protein>
<dbReference type="PROSITE" id="PS51375">
    <property type="entry name" value="PPR"/>
    <property type="match status" value="2"/>
</dbReference>
<accession>A0AAJ0H9K8</accession>
<sequence>MKVSSRIDGSICGAIFLPRLSSNWPAALVVARAGPSLYSYGGGRFYCGSCCARHRGGSSLRRQLIAAPVLQKANIHDGTFFHPSIPPSGYCKNHTVAAPAPPLEPDTEPQLELDLGDAIVRPQQRRLRRPPLSLTKTELLALVEPYDSEETSTLEDHLQYARDPYMRGYAPADGPTITIARSKEDADYPSPEEVTQPNDEERQTLWSLRFAVITRLRNREKVDLDTIYETYQRLPEPRIPYLSGRFRHQLLRALGQPDKKSPKSMLRYFAVIADIKDSGIPLTRSQWNCAISFASRYVGVSTESETEAALKLWREMEFEAGLKGSDVTFNILFDVASKSGNFTLAEMIYKEMESRGHVFNRYHYVSLIHFFGLRLDTSGMRAAYVEMVEAGEIIDTVALNAVLSGLLRSGEEAAAERLYERMKASAADKKDLPPRTYSSNRAITQALLMFAKIGRRHPSMQPTFQDIALIHPDIRTYGILINHYGVKRGNLGKVAKYVDEMKFFQIPLHGAIFLALFKGFSHHGGQMRSAWSEQRLLSIWSAFLRAVDEGAPGLEIKTWLAIWILRAFHKCSAGDSVLDIYEALEDRWHLDDADEQFMVDFIANLVNR</sequence>
<name>A0AAJ0H9K8_9PEZI</name>
<keyword evidence="1" id="KW-0677">Repeat</keyword>